<reference evidence="19 20" key="1">
    <citation type="journal article" date="2010" name="Nature">
        <title>The sequence and de novo assembly of the giant panda genome.</title>
        <authorList>
            <person name="Li R."/>
            <person name="Fan W."/>
            <person name="Tian G."/>
            <person name="Zhu H."/>
            <person name="He L."/>
            <person name="Cai J."/>
            <person name="Huang Q."/>
            <person name="Cai Q."/>
            <person name="Li B."/>
            <person name="Bai Y."/>
            <person name="Zhang Z."/>
            <person name="Zhang Y."/>
            <person name="Wang W."/>
            <person name="Li J."/>
            <person name="Wei F."/>
            <person name="Li H."/>
            <person name="Jian M."/>
            <person name="Li J."/>
            <person name="Zhang Z."/>
            <person name="Nielsen R."/>
            <person name="Li D."/>
            <person name="Gu W."/>
            <person name="Yang Z."/>
            <person name="Xuan Z."/>
            <person name="Ryder O.A."/>
            <person name="Leung F.C."/>
            <person name="Zhou Y."/>
            <person name="Cao J."/>
            <person name="Sun X."/>
            <person name="Fu Y."/>
            <person name="Fang X."/>
            <person name="Guo X."/>
            <person name="Wang B."/>
            <person name="Hou R."/>
            <person name="Shen F."/>
            <person name="Mu B."/>
            <person name="Ni P."/>
            <person name="Lin R."/>
            <person name="Qian W."/>
            <person name="Wang G."/>
            <person name="Yu C."/>
            <person name="Nie W."/>
            <person name="Wang J."/>
            <person name="Wu Z."/>
            <person name="Liang H."/>
            <person name="Min J."/>
            <person name="Wu Q."/>
            <person name="Cheng S."/>
            <person name="Ruan J."/>
            <person name="Wang M."/>
            <person name="Shi Z."/>
            <person name="Wen M."/>
            <person name="Liu B."/>
            <person name="Ren X."/>
            <person name="Zheng H."/>
            <person name="Dong D."/>
            <person name="Cook K."/>
            <person name="Shan G."/>
            <person name="Zhang H."/>
            <person name="Kosiol C."/>
            <person name="Xie X."/>
            <person name="Lu Z."/>
            <person name="Zheng H."/>
            <person name="Li Y."/>
            <person name="Steiner C.C."/>
            <person name="Lam T.T."/>
            <person name="Lin S."/>
            <person name="Zhang Q."/>
            <person name="Li G."/>
            <person name="Tian J."/>
            <person name="Gong T."/>
            <person name="Liu H."/>
            <person name="Zhang D."/>
            <person name="Fang L."/>
            <person name="Ye C."/>
            <person name="Zhang J."/>
            <person name="Hu W."/>
            <person name="Xu A."/>
            <person name="Ren Y."/>
            <person name="Zhang G."/>
            <person name="Bruford M.W."/>
            <person name="Li Q."/>
            <person name="Ma L."/>
            <person name="Guo Y."/>
            <person name="An N."/>
            <person name="Hu Y."/>
            <person name="Zheng Y."/>
            <person name="Shi Y."/>
            <person name="Li Z."/>
            <person name="Liu Q."/>
            <person name="Chen Y."/>
            <person name="Zhao J."/>
            <person name="Qu N."/>
            <person name="Zhao S."/>
            <person name="Tian F."/>
            <person name="Wang X."/>
            <person name="Wang H."/>
            <person name="Xu L."/>
            <person name="Liu X."/>
            <person name="Vinar T."/>
            <person name="Wang Y."/>
            <person name="Lam T.W."/>
            <person name="Yiu S.M."/>
            <person name="Liu S."/>
            <person name="Zhang H."/>
            <person name="Li D."/>
            <person name="Huang Y."/>
            <person name="Wang X."/>
            <person name="Yang G."/>
            <person name="Jiang Z."/>
            <person name="Wang J."/>
            <person name="Qin N."/>
            <person name="Li L."/>
            <person name="Li J."/>
            <person name="Bolund L."/>
            <person name="Kristiansen K."/>
            <person name="Wong G.K."/>
            <person name="Olson M."/>
            <person name="Zhang X."/>
            <person name="Li S."/>
            <person name="Yang H."/>
            <person name="Wang J."/>
            <person name="Wang J."/>
        </authorList>
    </citation>
    <scope>NUCLEOTIDE SEQUENCE [LARGE SCALE GENOMIC DNA]</scope>
</reference>
<feature type="domain" description="T-SNARE coiled-coil homology" evidence="18">
    <location>
        <begin position="297"/>
        <end position="364"/>
    </location>
</feature>
<keyword evidence="6 17" id="KW-1133">Transmembrane helix</keyword>
<keyword evidence="9 17" id="KW-0472">Membrane</keyword>
<dbReference type="Ensembl" id="ENSAMET00000027758.1">
    <property type="protein sequence ID" value="ENSAMEP00000035296.1"/>
    <property type="gene ID" value="ENSAMEG00000015399.2"/>
</dbReference>
<keyword evidence="4 17" id="KW-0812">Transmembrane</keyword>
<dbReference type="GO" id="GO:0048280">
    <property type="term" value="P:vesicle fusion with Golgi apparatus"/>
    <property type="evidence" value="ECO:0007669"/>
    <property type="project" value="TreeGrafter"/>
</dbReference>
<dbReference type="PANTHER" id="PTHR21230">
    <property type="entry name" value="VESICLE TRANSPORT V-SNARE PROTEIN VTI1-RELATED"/>
    <property type="match status" value="1"/>
</dbReference>
<protein>
    <recommendedName>
        <fullName evidence="12">Vesicle transport through interaction with t-SNAREs homolog 1A</fullName>
    </recommendedName>
    <alternativeName>
        <fullName evidence="14">Vesicle transport v-SNARE protein Vti1-like 2</fullName>
    </alternativeName>
    <alternativeName>
        <fullName evidence="13">Vti1-rp2</fullName>
    </alternativeName>
</protein>
<dbReference type="InterPro" id="IPR038407">
    <property type="entry name" value="v-SNARE_N_sf"/>
</dbReference>
<evidence type="ECO:0000256" key="10">
    <source>
        <dbReference type="ARBA" id="ARBA00046280"/>
    </source>
</evidence>
<dbReference type="SUPFAM" id="SSF58038">
    <property type="entry name" value="SNARE fusion complex"/>
    <property type="match status" value="1"/>
</dbReference>
<comment type="subcellular location">
    <subcellularLocation>
        <location evidence="10">Endomembrane system</location>
        <topology evidence="10">Single-pass type IV membrane protein</topology>
    </subcellularLocation>
    <subcellularLocation>
        <location evidence="1">Golgi apparatus membrane</location>
        <topology evidence="1">Single-pass membrane protein</topology>
    </subcellularLocation>
</comment>
<feature type="region of interest" description="Disordered" evidence="16">
    <location>
        <begin position="33"/>
        <end position="56"/>
    </location>
</feature>
<feature type="transmembrane region" description="Helical" evidence="17">
    <location>
        <begin position="373"/>
        <end position="394"/>
    </location>
</feature>
<evidence type="ECO:0000256" key="12">
    <source>
        <dbReference type="ARBA" id="ARBA00071612"/>
    </source>
</evidence>
<evidence type="ECO:0000256" key="6">
    <source>
        <dbReference type="ARBA" id="ARBA00022989"/>
    </source>
</evidence>
<dbReference type="GO" id="GO:0031902">
    <property type="term" value="C:late endosome membrane"/>
    <property type="evidence" value="ECO:0007669"/>
    <property type="project" value="TreeGrafter"/>
</dbReference>
<dbReference type="Pfam" id="PF12352">
    <property type="entry name" value="V-SNARE_C"/>
    <property type="match status" value="1"/>
</dbReference>
<evidence type="ECO:0000256" key="14">
    <source>
        <dbReference type="ARBA" id="ARBA00082368"/>
    </source>
</evidence>
<dbReference type="Gene3D" id="1.20.58.400">
    <property type="entry name" value="t-snare proteins"/>
    <property type="match status" value="1"/>
</dbReference>
<evidence type="ECO:0000259" key="18">
    <source>
        <dbReference type="SMART" id="SM00397"/>
    </source>
</evidence>
<dbReference type="SUPFAM" id="SSF47661">
    <property type="entry name" value="t-snare proteins"/>
    <property type="match status" value="1"/>
</dbReference>
<dbReference type="GO" id="GO:0031201">
    <property type="term" value="C:SNARE complex"/>
    <property type="evidence" value="ECO:0007669"/>
    <property type="project" value="TreeGrafter"/>
</dbReference>
<evidence type="ECO:0000256" key="13">
    <source>
        <dbReference type="ARBA" id="ARBA00081711"/>
    </source>
</evidence>
<keyword evidence="3" id="KW-0813">Transport</keyword>
<dbReference type="GO" id="GO:0000139">
    <property type="term" value="C:Golgi membrane"/>
    <property type="evidence" value="ECO:0007669"/>
    <property type="project" value="UniProtKB-SubCell"/>
</dbReference>
<evidence type="ECO:0000256" key="16">
    <source>
        <dbReference type="SAM" id="MobiDB-lite"/>
    </source>
</evidence>
<evidence type="ECO:0000313" key="20">
    <source>
        <dbReference type="Proteomes" id="UP000008912"/>
    </source>
</evidence>
<evidence type="ECO:0000256" key="3">
    <source>
        <dbReference type="ARBA" id="ARBA00022448"/>
    </source>
</evidence>
<dbReference type="GO" id="GO:0005789">
    <property type="term" value="C:endoplasmic reticulum membrane"/>
    <property type="evidence" value="ECO:0007669"/>
    <property type="project" value="TreeGrafter"/>
</dbReference>
<feature type="coiled-coil region" evidence="15">
    <location>
        <begin position="207"/>
        <end position="234"/>
    </location>
</feature>
<proteinExistence type="inferred from homology"/>
<evidence type="ECO:0000256" key="7">
    <source>
        <dbReference type="ARBA" id="ARBA00023034"/>
    </source>
</evidence>
<evidence type="ECO:0000256" key="5">
    <source>
        <dbReference type="ARBA" id="ARBA00022927"/>
    </source>
</evidence>
<dbReference type="GO" id="GO:0000149">
    <property type="term" value="F:SNARE binding"/>
    <property type="evidence" value="ECO:0007669"/>
    <property type="project" value="TreeGrafter"/>
</dbReference>
<feature type="coiled-coil region" evidence="15">
    <location>
        <begin position="288"/>
        <end position="353"/>
    </location>
</feature>
<accession>A0A7N5K5E7</accession>
<dbReference type="GeneTree" id="ENSGT00950000183192"/>
<dbReference type="GO" id="GO:0016236">
    <property type="term" value="P:macroautophagy"/>
    <property type="evidence" value="ECO:0007669"/>
    <property type="project" value="TreeGrafter"/>
</dbReference>
<dbReference type="GO" id="GO:0005829">
    <property type="term" value="C:cytosol"/>
    <property type="evidence" value="ECO:0007669"/>
    <property type="project" value="GOC"/>
</dbReference>
<name>A0A7N5K5E7_AILME</name>
<comment type="subunit">
    <text evidence="11">Interacts with distinct SNARE complexes that contain either STX5 or STX6. Interacts with NAPA and, to a lesser extent, with NAPG. Identified in a complex containing STX6, STX12, VAMP4 and VTI1A.</text>
</comment>
<keyword evidence="8 15" id="KW-0175">Coiled coil</keyword>
<dbReference type="Pfam" id="PF05008">
    <property type="entry name" value="V-SNARE"/>
    <property type="match status" value="1"/>
</dbReference>
<dbReference type="FunFam" id="1.20.5.110:FF:000078">
    <property type="entry name" value="Vesicle transport through interaction with t-SNAREs 1A"/>
    <property type="match status" value="1"/>
</dbReference>
<dbReference type="InParanoid" id="A0A7N5K5E7"/>
<comment type="similarity">
    <text evidence="2">Belongs to the VTI1 family.</text>
</comment>
<evidence type="ECO:0000256" key="8">
    <source>
        <dbReference type="ARBA" id="ARBA00023054"/>
    </source>
</evidence>
<evidence type="ECO:0000256" key="15">
    <source>
        <dbReference type="SAM" id="Coils"/>
    </source>
</evidence>
<dbReference type="GO" id="GO:0012507">
    <property type="term" value="C:ER to Golgi transport vesicle membrane"/>
    <property type="evidence" value="ECO:0007669"/>
    <property type="project" value="TreeGrafter"/>
</dbReference>
<sequence length="397" mass="45089">MEGRTSRDQSFSPLALSPLLSSSRPLRAVSATATSGRFASSDFPREASSWDLSLGEPEPLSRTWRGKKKKNAFSDPREPAGFRKLWGALIEVLFFREFLNLEAWADNKKRTQAKFRRTEIATNNQEAARLGAVPSSPLSTRGPLPGSLRRVPLSRVAFATTWAPARAHHSGSAMSSDFEGYEQDFAVLTAEITSKIARVPRLPPDEKKQMVANVEKQLEEAKELLEQMDLEVREIPPQSRGMYSNRMRSYKQEMGKLETDFKRSRIAYSDEVRNELLGDDGNSSENQLIKLREERAHLLDNTERLERSSRRLEAGYQIAVETEQIGQEMLENLSHDREKIQRARERLRETDANLGKSSRVLTGMLRRIIQNRILVVILAIVLVVTILMAITFSVQRH</sequence>
<dbReference type="GO" id="GO:0006896">
    <property type="term" value="P:Golgi to vacuole transport"/>
    <property type="evidence" value="ECO:0007669"/>
    <property type="project" value="TreeGrafter"/>
</dbReference>
<dbReference type="InterPro" id="IPR010989">
    <property type="entry name" value="SNARE"/>
</dbReference>
<dbReference type="FunFam" id="1.20.58.400:FF:000001">
    <property type="entry name" value="Vesicle transport through interaction with t-SNAREs homolog 1A"/>
    <property type="match status" value="1"/>
</dbReference>
<dbReference type="AlphaFoldDB" id="A0A7N5K5E7"/>
<reference evidence="19" key="3">
    <citation type="submission" date="2025-09" db="UniProtKB">
        <authorList>
            <consortium name="Ensembl"/>
        </authorList>
    </citation>
    <scope>IDENTIFICATION</scope>
</reference>
<evidence type="ECO:0000256" key="1">
    <source>
        <dbReference type="ARBA" id="ARBA00004194"/>
    </source>
</evidence>
<dbReference type="GO" id="GO:0006891">
    <property type="term" value="P:intra-Golgi vesicle-mediated transport"/>
    <property type="evidence" value="ECO:0007669"/>
    <property type="project" value="TreeGrafter"/>
</dbReference>
<dbReference type="Gene3D" id="1.20.5.110">
    <property type="match status" value="1"/>
</dbReference>
<dbReference type="GO" id="GO:0006886">
    <property type="term" value="P:intracellular protein transport"/>
    <property type="evidence" value="ECO:0007669"/>
    <property type="project" value="InterPro"/>
</dbReference>
<dbReference type="PANTHER" id="PTHR21230:SF26">
    <property type="entry name" value="VESICLE TRANSPORT THROUGH INTERACTION WITH T-SNARES HOMOLOG 1A"/>
    <property type="match status" value="1"/>
</dbReference>
<keyword evidence="20" id="KW-1185">Reference proteome</keyword>
<keyword evidence="5" id="KW-0653">Protein transport</keyword>
<organism evidence="19 20">
    <name type="scientific">Ailuropoda melanoleuca</name>
    <name type="common">Giant panda</name>
    <dbReference type="NCBI Taxonomy" id="9646"/>
    <lineage>
        <taxon>Eukaryota</taxon>
        <taxon>Metazoa</taxon>
        <taxon>Chordata</taxon>
        <taxon>Craniata</taxon>
        <taxon>Vertebrata</taxon>
        <taxon>Euteleostomi</taxon>
        <taxon>Mammalia</taxon>
        <taxon>Eutheria</taxon>
        <taxon>Laurasiatheria</taxon>
        <taxon>Carnivora</taxon>
        <taxon>Caniformia</taxon>
        <taxon>Ursidae</taxon>
        <taxon>Ailuropoda</taxon>
    </lineage>
</organism>
<reference evidence="19" key="2">
    <citation type="submission" date="2025-08" db="UniProtKB">
        <authorList>
            <consortium name="Ensembl"/>
        </authorList>
    </citation>
    <scope>IDENTIFICATION</scope>
</reference>
<dbReference type="CDD" id="cd15891">
    <property type="entry name" value="SNARE_Vti1a"/>
    <property type="match status" value="1"/>
</dbReference>
<keyword evidence="7" id="KW-0333">Golgi apparatus</keyword>
<dbReference type="Proteomes" id="UP000008912">
    <property type="component" value="Unassembled WGS sequence"/>
</dbReference>
<evidence type="ECO:0000256" key="2">
    <source>
        <dbReference type="ARBA" id="ARBA00006108"/>
    </source>
</evidence>
<gene>
    <name evidence="19" type="primary">VTI1A</name>
</gene>
<evidence type="ECO:0000256" key="11">
    <source>
        <dbReference type="ARBA" id="ARBA00065755"/>
    </source>
</evidence>
<dbReference type="InterPro" id="IPR000727">
    <property type="entry name" value="T_SNARE_dom"/>
</dbReference>
<dbReference type="GO" id="GO:0005484">
    <property type="term" value="F:SNAP receptor activity"/>
    <property type="evidence" value="ECO:0007669"/>
    <property type="project" value="TreeGrafter"/>
</dbReference>
<dbReference type="SMART" id="SM00397">
    <property type="entry name" value="t_SNARE"/>
    <property type="match status" value="1"/>
</dbReference>
<dbReference type="GO" id="GO:0042147">
    <property type="term" value="P:retrograde transport, endosome to Golgi"/>
    <property type="evidence" value="ECO:0007669"/>
    <property type="project" value="TreeGrafter"/>
</dbReference>
<evidence type="ECO:0000256" key="17">
    <source>
        <dbReference type="SAM" id="Phobius"/>
    </source>
</evidence>
<evidence type="ECO:0000256" key="9">
    <source>
        <dbReference type="ARBA" id="ARBA00023136"/>
    </source>
</evidence>
<evidence type="ECO:0000256" key="4">
    <source>
        <dbReference type="ARBA" id="ARBA00022692"/>
    </source>
</evidence>
<dbReference type="InterPro" id="IPR007705">
    <property type="entry name" value="Vesicle_trsprt_v-SNARE_N"/>
</dbReference>
<evidence type="ECO:0000313" key="19">
    <source>
        <dbReference type="Ensembl" id="ENSAMEP00000035296.1"/>
    </source>
</evidence>